<dbReference type="RefSeq" id="WP_132939794.1">
    <property type="nucleotide sequence ID" value="NZ_CP119676.1"/>
</dbReference>
<feature type="transmembrane region" description="Helical" evidence="1">
    <location>
        <begin position="43"/>
        <end position="59"/>
    </location>
</feature>
<protein>
    <recommendedName>
        <fullName evidence="4">DUF2065 domain-containing protein</fullName>
    </recommendedName>
</protein>
<dbReference type="EMBL" id="SLZW01000009">
    <property type="protein sequence ID" value="TCS60978.1"/>
    <property type="molecule type" value="Genomic_DNA"/>
</dbReference>
<dbReference type="AlphaFoldDB" id="A0A4R3J584"/>
<dbReference type="PANTHER" id="PTHR38602">
    <property type="entry name" value="INNER MEMBRANE PROTEIN-RELATED"/>
    <property type="match status" value="1"/>
</dbReference>
<keyword evidence="1" id="KW-1133">Transmembrane helix</keyword>
<keyword evidence="1" id="KW-0472">Membrane</keyword>
<name>A0A4R3J584_9PROT</name>
<organism evidence="2 3">
    <name type="scientific">Varunaivibrio sulfuroxidans</name>
    <dbReference type="NCBI Taxonomy" id="1773489"/>
    <lineage>
        <taxon>Bacteria</taxon>
        <taxon>Pseudomonadati</taxon>
        <taxon>Pseudomonadota</taxon>
        <taxon>Alphaproteobacteria</taxon>
        <taxon>Rhodospirillales</taxon>
        <taxon>Magnetovibrionaceae</taxon>
        <taxon>Varunaivibrio</taxon>
    </lineage>
</organism>
<reference evidence="2 3" key="1">
    <citation type="submission" date="2019-03" db="EMBL/GenBank/DDBJ databases">
        <title>Genomic Encyclopedia of Type Strains, Phase IV (KMG-IV): sequencing the most valuable type-strain genomes for metagenomic binning, comparative biology and taxonomic classification.</title>
        <authorList>
            <person name="Goeker M."/>
        </authorList>
    </citation>
    <scope>NUCLEOTIDE SEQUENCE [LARGE SCALE GENOMIC DNA]</scope>
    <source>
        <strain evidence="2 3">DSM 101688</strain>
    </source>
</reference>
<feature type="transmembrane region" description="Helical" evidence="1">
    <location>
        <begin position="6"/>
        <end position="22"/>
    </location>
</feature>
<dbReference type="InterPro" id="IPR019201">
    <property type="entry name" value="DUF2065"/>
</dbReference>
<keyword evidence="1" id="KW-0812">Transmembrane</keyword>
<evidence type="ECO:0000256" key="1">
    <source>
        <dbReference type="SAM" id="Phobius"/>
    </source>
</evidence>
<evidence type="ECO:0000313" key="3">
    <source>
        <dbReference type="Proteomes" id="UP000295304"/>
    </source>
</evidence>
<dbReference type="Proteomes" id="UP000295304">
    <property type="component" value="Unassembled WGS sequence"/>
</dbReference>
<dbReference type="OrthoDB" id="9815199at2"/>
<accession>A0A4R3J584</accession>
<evidence type="ECO:0008006" key="4">
    <source>
        <dbReference type="Google" id="ProtNLM"/>
    </source>
</evidence>
<sequence length="61" mass="6603">MSDFLAALGLAVVIEGVLYALFPAHMKRMIVSILEMPEGKMRLVGLAMAGIGVLIVWFVRG</sequence>
<proteinExistence type="predicted"/>
<comment type="caution">
    <text evidence="2">The sequence shown here is derived from an EMBL/GenBank/DDBJ whole genome shotgun (WGS) entry which is preliminary data.</text>
</comment>
<gene>
    <name evidence="2" type="ORF">EDD55_109140</name>
</gene>
<evidence type="ECO:0000313" key="2">
    <source>
        <dbReference type="EMBL" id="TCS60978.1"/>
    </source>
</evidence>
<dbReference type="PANTHER" id="PTHR38602:SF1">
    <property type="entry name" value="INNER MEMBRANE PROTEIN"/>
    <property type="match status" value="1"/>
</dbReference>
<keyword evidence="3" id="KW-1185">Reference proteome</keyword>
<dbReference type="Pfam" id="PF09838">
    <property type="entry name" value="DUF2065"/>
    <property type="match status" value="1"/>
</dbReference>